<dbReference type="EMBL" id="SATR01000005">
    <property type="protein sequence ID" value="TFH92665.1"/>
    <property type="molecule type" value="Genomic_DNA"/>
</dbReference>
<proteinExistence type="predicted"/>
<dbReference type="AlphaFoldDB" id="A0A4Y8WJ69"/>
<evidence type="ECO:0000313" key="3">
    <source>
        <dbReference type="Proteomes" id="UP000297753"/>
    </source>
</evidence>
<dbReference type="Proteomes" id="UP000297753">
    <property type="component" value="Unassembled WGS sequence"/>
</dbReference>
<dbReference type="RefSeq" id="WP_134834590.1">
    <property type="nucleotide sequence ID" value="NZ_SATR01000005.1"/>
</dbReference>
<sequence length="71" mass="7919">MSILGKIVDLDASHGYGFIEEENESARVFFHVRDLEKSQIEPHVNELVEFDIESDLSGCLLALNISPSVSK</sequence>
<dbReference type="SUPFAM" id="SSF50249">
    <property type="entry name" value="Nucleic acid-binding proteins"/>
    <property type="match status" value="1"/>
</dbReference>
<dbReference type="InterPro" id="IPR012340">
    <property type="entry name" value="NA-bd_OB-fold"/>
</dbReference>
<dbReference type="PROSITE" id="PS00352">
    <property type="entry name" value="CSD_1"/>
    <property type="match status" value="1"/>
</dbReference>
<dbReference type="Gene3D" id="2.40.50.140">
    <property type="entry name" value="Nucleic acid-binding proteins"/>
    <property type="match status" value="1"/>
</dbReference>
<dbReference type="InterPro" id="IPR002059">
    <property type="entry name" value="CSP_DNA-bd"/>
</dbReference>
<dbReference type="Pfam" id="PF00313">
    <property type="entry name" value="CSD"/>
    <property type="match status" value="1"/>
</dbReference>
<protein>
    <submittedName>
        <fullName evidence="2">Cold shock domain-containing protein</fullName>
    </submittedName>
</protein>
<dbReference type="InterPro" id="IPR019844">
    <property type="entry name" value="CSD_CS"/>
</dbReference>
<evidence type="ECO:0000313" key="2">
    <source>
        <dbReference type="EMBL" id="TFH92665.1"/>
    </source>
</evidence>
<dbReference type="PIRSF" id="PIRSF002599">
    <property type="entry name" value="Cold_shock_A"/>
    <property type="match status" value="1"/>
</dbReference>
<feature type="domain" description="CSD" evidence="1">
    <location>
        <begin position="5"/>
        <end position="59"/>
    </location>
</feature>
<dbReference type="InterPro" id="IPR012156">
    <property type="entry name" value="Cold_shock_CspA"/>
</dbReference>
<name>A0A4Y8WJ69_9VIBR</name>
<comment type="caution">
    <text evidence="2">The sequence shown here is derived from an EMBL/GenBank/DDBJ whole genome shotgun (WGS) entry which is preliminary data.</text>
</comment>
<dbReference type="CDD" id="cd04458">
    <property type="entry name" value="CSP_CDS"/>
    <property type="match status" value="1"/>
</dbReference>
<dbReference type="OrthoDB" id="5901212at2"/>
<dbReference type="GO" id="GO:0003676">
    <property type="term" value="F:nucleic acid binding"/>
    <property type="evidence" value="ECO:0007669"/>
    <property type="project" value="InterPro"/>
</dbReference>
<organism evidence="2 3">
    <name type="scientific">Vibrio ouci</name>
    <dbReference type="NCBI Taxonomy" id="2499078"/>
    <lineage>
        <taxon>Bacteria</taxon>
        <taxon>Pseudomonadati</taxon>
        <taxon>Pseudomonadota</taxon>
        <taxon>Gammaproteobacteria</taxon>
        <taxon>Vibrionales</taxon>
        <taxon>Vibrionaceae</taxon>
        <taxon>Vibrio</taxon>
    </lineage>
</organism>
<accession>A0A4Y8WJ69</accession>
<gene>
    <name evidence="2" type="ORF">ELS82_05600</name>
</gene>
<reference evidence="2 3" key="1">
    <citation type="submission" date="2019-01" db="EMBL/GenBank/DDBJ databases">
        <title>Vibrio BEI176 sp. nov, a marine bacterium isolated from China: eastern marignal seas.</title>
        <authorList>
            <person name="Li B."/>
        </authorList>
    </citation>
    <scope>NUCLEOTIDE SEQUENCE [LARGE SCALE GENOMIC DNA]</scope>
    <source>
        <strain evidence="2 3">BEI176</strain>
    </source>
</reference>
<keyword evidence="3" id="KW-1185">Reference proteome</keyword>
<evidence type="ECO:0000259" key="1">
    <source>
        <dbReference type="Pfam" id="PF00313"/>
    </source>
</evidence>